<feature type="domain" description="mRNA decay factor PAT1" evidence="8">
    <location>
        <begin position="605"/>
        <end position="881"/>
    </location>
</feature>
<feature type="compositionally biased region" description="Gly residues" evidence="7">
    <location>
        <begin position="237"/>
        <end position="254"/>
    </location>
</feature>
<feature type="domain" description="mRNA decay factor PAT1" evidence="8">
    <location>
        <begin position="3"/>
        <end position="593"/>
    </location>
</feature>
<dbReference type="PANTHER" id="PTHR21551:SF0">
    <property type="entry name" value="PROTEIN ASSOCIATED WITH TOPO II RELATED-1, ISOFORM A"/>
    <property type="match status" value="1"/>
</dbReference>
<dbReference type="PANTHER" id="PTHR21551">
    <property type="entry name" value="TOPOISOMERASE II-ASSOCIATED PROTEIN PAT1"/>
    <property type="match status" value="1"/>
</dbReference>
<evidence type="ECO:0000256" key="6">
    <source>
        <dbReference type="ARBA" id="ARBA00023242"/>
    </source>
</evidence>
<evidence type="ECO:0000256" key="5">
    <source>
        <dbReference type="ARBA" id="ARBA00022884"/>
    </source>
</evidence>
<reference evidence="9 10" key="1">
    <citation type="submission" date="2016-02" db="EMBL/GenBank/DDBJ databases">
        <title>Complete genome sequence and transcriptome regulation of the pentose utilising yeast Sugiyamaella lignohabitans.</title>
        <authorList>
            <person name="Bellasio M."/>
            <person name="Peymann A."/>
            <person name="Valli M."/>
            <person name="Sipitzky M."/>
            <person name="Graf A."/>
            <person name="Sauer M."/>
            <person name="Marx H."/>
            <person name="Mattanovich D."/>
        </authorList>
    </citation>
    <scope>NUCLEOTIDE SEQUENCE [LARGE SCALE GENOMIC DNA]</scope>
    <source>
        <strain evidence="9 10">CBS 10342</strain>
    </source>
</reference>
<feature type="compositionally biased region" description="Pro residues" evidence="7">
    <location>
        <begin position="189"/>
        <end position="199"/>
    </location>
</feature>
<keyword evidence="6" id="KW-0539">Nucleus</keyword>
<name>A0A167C1M7_9ASCO</name>
<evidence type="ECO:0000256" key="3">
    <source>
        <dbReference type="ARBA" id="ARBA00009138"/>
    </source>
</evidence>
<dbReference type="GO" id="GO:0005634">
    <property type="term" value="C:nucleus"/>
    <property type="evidence" value="ECO:0007669"/>
    <property type="project" value="UniProtKB-SubCell"/>
</dbReference>
<dbReference type="PRINTS" id="PR00239">
    <property type="entry name" value="RHODOPSNTAIL"/>
</dbReference>
<dbReference type="GO" id="GO:0003723">
    <property type="term" value="F:RNA binding"/>
    <property type="evidence" value="ECO:0007669"/>
    <property type="project" value="UniProtKB-KW"/>
</dbReference>
<sequence length="892" mass="97108">MSFFGVKTASSGGEAAVYEFDDTYDDNLGAALEETNDDFNDETFGDFGDGVGNDFDFAGQTANVADTIDEEQFTFARNAGGKLGSVSGAGGAGGSGLNLLPSTTGSVPSLQPIASLWGTAGVDKKPEPQPAAQQQQPQQPQQPKILSLEEVEAQMLGKSQQQLPHGVLPQPPQGFPPQGFPPQGFFPQGFPPQGFPPQGFPGQGFPQVPQGYPPQGFPPQGYPLPQDPAVLMSSGYYGSGAGPTPGQPGLGQPGQPGQPPHQQQIPGQQQLQQQQQQPQQQQQAQFQQPPAGQSVQADSAIKQIEGQLAQTSVQDQGQSQGQRPQGAHGQEANAQNNAQGNAQTPYSLPQQVQQGQQPVVPLNQVINEDLAQSEAEHQRMFEKSRKIAEIVKYNGLMSQWDKNFIMRIQLQQMVTADPYNEDFYYQVHSAIQARNNPQQPLNEFARTYLLQRGQRGNGRFRRHNDNPLQRMQQQVQRAVAAAKEHPKKEQIAPEGALGKISVGGGKQPRKALNVAGSASNIPSSPSTSSSAKVEALKKLTLTSSTSQSGTYTKKGLLRSIENVYTILLEIESVERSRPSEDFNDQQQQQHQQQAAEDVADSDSSPAATPASVVSYEERLQTWQDKMQTLVDQLWNELQVLEPIDSANNQPFILMLSHDKGKKVIPRIFRHLSQKQRLTVLTRIVAHIESLDVVKDGDYGSSGTLSAKTRESIELFSQTVLPPLVHLVSESSYDVVIGLLEIMLNSSNMVHVSSTKIGLAFLTVLISRAELISQEESEAATPSAAATRDLANWQATFNTLFTKVQGHLSSIFPPRNVDNSYVWHFLASLALAAKLEHQRIIVDEVREMIFGTMNEAKALPVELGVSKIANLNLFLNVMGLNATTTEITELSSQ</sequence>
<feature type="compositionally biased region" description="Pro residues" evidence="7">
    <location>
        <begin position="211"/>
        <end position="226"/>
    </location>
</feature>
<dbReference type="Proteomes" id="UP000189580">
    <property type="component" value="Chromosome c"/>
</dbReference>
<feature type="region of interest" description="Disordered" evidence="7">
    <location>
        <begin position="157"/>
        <end position="357"/>
    </location>
</feature>
<dbReference type="GO" id="GO:0033962">
    <property type="term" value="P:P-body assembly"/>
    <property type="evidence" value="ECO:0007669"/>
    <property type="project" value="TreeGrafter"/>
</dbReference>
<feature type="compositionally biased region" description="Low complexity" evidence="7">
    <location>
        <begin position="585"/>
        <end position="612"/>
    </location>
</feature>
<dbReference type="RefSeq" id="XP_018733582.1">
    <property type="nucleotide sequence ID" value="XM_018880942.1"/>
</dbReference>
<evidence type="ECO:0000256" key="4">
    <source>
        <dbReference type="ARBA" id="ARBA00022490"/>
    </source>
</evidence>
<feature type="region of interest" description="Disordered" evidence="7">
    <location>
        <begin position="484"/>
        <end position="508"/>
    </location>
</feature>
<evidence type="ECO:0000256" key="7">
    <source>
        <dbReference type="SAM" id="MobiDB-lite"/>
    </source>
</evidence>
<keyword evidence="10" id="KW-1185">Reference proteome</keyword>
<organism evidence="9 10">
    <name type="scientific">Sugiyamaella lignohabitans</name>
    <dbReference type="NCBI Taxonomy" id="796027"/>
    <lineage>
        <taxon>Eukaryota</taxon>
        <taxon>Fungi</taxon>
        <taxon>Dikarya</taxon>
        <taxon>Ascomycota</taxon>
        <taxon>Saccharomycotina</taxon>
        <taxon>Dipodascomycetes</taxon>
        <taxon>Dipodascales</taxon>
        <taxon>Trichomonascaceae</taxon>
        <taxon>Sugiyamaella</taxon>
    </lineage>
</organism>
<feature type="region of interest" description="Disordered" evidence="7">
    <location>
        <begin position="120"/>
        <end position="143"/>
    </location>
</feature>
<feature type="compositionally biased region" description="Pro residues" evidence="7">
    <location>
        <begin position="169"/>
        <end position="180"/>
    </location>
</feature>
<dbReference type="InterPro" id="IPR019167">
    <property type="entry name" value="PAT1_dom"/>
</dbReference>
<keyword evidence="4" id="KW-0963">Cytoplasm</keyword>
<keyword evidence="5" id="KW-0694">RNA-binding</keyword>
<evidence type="ECO:0000259" key="8">
    <source>
        <dbReference type="Pfam" id="PF09770"/>
    </source>
</evidence>
<dbReference type="OrthoDB" id="74835at2759"/>
<evidence type="ECO:0000256" key="1">
    <source>
        <dbReference type="ARBA" id="ARBA00004123"/>
    </source>
</evidence>
<evidence type="ECO:0000313" key="10">
    <source>
        <dbReference type="Proteomes" id="UP000189580"/>
    </source>
</evidence>
<evidence type="ECO:0000256" key="2">
    <source>
        <dbReference type="ARBA" id="ARBA00004201"/>
    </source>
</evidence>
<dbReference type="GO" id="GO:0000932">
    <property type="term" value="C:P-body"/>
    <property type="evidence" value="ECO:0007669"/>
    <property type="project" value="UniProtKB-SubCell"/>
</dbReference>
<accession>A0A167C1M7</accession>
<comment type="subcellular location">
    <subcellularLocation>
        <location evidence="2">Cytoplasm</location>
        <location evidence="2">P-body</location>
    </subcellularLocation>
    <subcellularLocation>
        <location evidence="1">Nucleus</location>
    </subcellularLocation>
</comment>
<dbReference type="KEGG" id="slb:AWJ20_3902"/>
<proteinExistence type="inferred from homology"/>
<feature type="compositionally biased region" description="Low complexity" evidence="7">
    <location>
        <begin position="130"/>
        <end position="143"/>
    </location>
</feature>
<dbReference type="EMBL" id="CP014500">
    <property type="protein sequence ID" value="ANB11105.1"/>
    <property type="molecule type" value="Genomic_DNA"/>
</dbReference>
<feature type="compositionally biased region" description="Low complexity" evidence="7">
    <location>
        <begin position="310"/>
        <end position="357"/>
    </location>
</feature>
<comment type="similarity">
    <text evidence="3">Belongs to the PAT1 family.</text>
</comment>
<feature type="compositionally biased region" description="Low complexity" evidence="7">
    <location>
        <begin position="260"/>
        <end position="293"/>
    </location>
</feature>
<feature type="region of interest" description="Disordered" evidence="7">
    <location>
        <begin position="576"/>
        <end position="612"/>
    </location>
</feature>
<dbReference type="GeneID" id="30035975"/>
<dbReference type="InterPro" id="IPR039900">
    <property type="entry name" value="Pat1-like"/>
</dbReference>
<evidence type="ECO:0000313" key="9">
    <source>
        <dbReference type="EMBL" id="ANB11105.1"/>
    </source>
</evidence>
<dbReference type="Pfam" id="PF09770">
    <property type="entry name" value="PAT1"/>
    <property type="match status" value="2"/>
</dbReference>
<gene>
    <name evidence="9" type="primary">PAT1</name>
    <name evidence="9" type="ORF">AWJ20_3902</name>
</gene>
<dbReference type="AlphaFoldDB" id="A0A167C1M7"/>
<dbReference type="GO" id="GO:0000290">
    <property type="term" value="P:deadenylation-dependent decapping of nuclear-transcribed mRNA"/>
    <property type="evidence" value="ECO:0007669"/>
    <property type="project" value="InterPro"/>
</dbReference>
<protein>
    <submittedName>
        <fullName evidence="9">Pat1p</fullName>
    </submittedName>
</protein>